<keyword evidence="1" id="KW-0472">Membrane</keyword>
<accession>A0ABN7X403</accession>
<feature type="non-terminal residue" evidence="2">
    <location>
        <position position="79"/>
    </location>
</feature>
<dbReference type="Proteomes" id="UP000789901">
    <property type="component" value="Unassembled WGS sequence"/>
</dbReference>
<sequence>PSSEICPEVSDTEISRVEDPLQYNKDSTISPNETYPQILMEETEAIPAIVESKTHYSTIGALESPLIALLLLALLIIIT</sequence>
<feature type="transmembrane region" description="Helical" evidence="1">
    <location>
        <begin position="59"/>
        <end position="78"/>
    </location>
</feature>
<evidence type="ECO:0000313" key="3">
    <source>
        <dbReference type="Proteomes" id="UP000789901"/>
    </source>
</evidence>
<organism evidence="2 3">
    <name type="scientific">Gigaspora margarita</name>
    <dbReference type="NCBI Taxonomy" id="4874"/>
    <lineage>
        <taxon>Eukaryota</taxon>
        <taxon>Fungi</taxon>
        <taxon>Fungi incertae sedis</taxon>
        <taxon>Mucoromycota</taxon>
        <taxon>Glomeromycotina</taxon>
        <taxon>Glomeromycetes</taxon>
        <taxon>Diversisporales</taxon>
        <taxon>Gigasporaceae</taxon>
        <taxon>Gigaspora</taxon>
    </lineage>
</organism>
<keyword evidence="3" id="KW-1185">Reference proteome</keyword>
<keyword evidence="1" id="KW-0812">Transmembrane</keyword>
<evidence type="ECO:0000256" key="1">
    <source>
        <dbReference type="SAM" id="Phobius"/>
    </source>
</evidence>
<proteinExistence type="predicted"/>
<evidence type="ECO:0000313" key="2">
    <source>
        <dbReference type="EMBL" id="CAG8847208.1"/>
    </source>
</evidence>
<protein>
    <submittedName>
        <fullName evidence="2">42385_t:CDS:1</fullName>
    </submittedName>
</protein>
<name>A0ABN7X403_GIGMA</name>
<gene>
    <name evidence="2" type="ORF">GMARGA_LOCUS38546</name>
</gene>
<dbReference type="EMBL" id="CAJVQB010086635">
    <property type="protein sequence ID" value="CAG8847208.1"/>
    <property type="molecule type" value="Genomic_DNA"/>
</dbReference>
<reference evidence="2 3" key="1">
    <citation type="submission" date="2021-06" db="EMBL/GenBank/DDBJ databases">
        <authorList>
            <person name="Kallberg Y."/>
            <person name="Tangrot J."/>
            <person name="Rosling A."/>
        </authorList>
    </citation>
    <scope>NUCLEOTIDE SEQUENCE [LARGE SCALE GENOMIC DNA]</scope>
    <source>
        <strain evidence="2 3">120-4 pot B 10/14</strain>
    </source>
</reference>
<comment type="caution">
    <text evidence="2">The sequence shown here is derived from an EMBL/GenBank/DDBJ whole genome shotgun (WGS) entry which is preliminary data.</text>
</comment>
<feature type="non-terminal residue" evidence="2">
    <location>
        <position position="1"/>
    </location>
</feature>
<keyword evidence="1" id="KW-1133">Transmembrane helix</keyword>